<proteinExistence type="predicted"/>
<evidence type="ECO:0000313" key="3">
    <source>
        <dbReference type="EMBL" id="PJC51943.1"/>
    </source>
</evidence>
<reference evidence="4" key="1">
    <citation type="submission" date="2017-09" db="EMBL/GenBank/DDBJ databases">
        <title>Depth-based differentiation of microbial function through sediment-hosted aquifers and enrichment of novel symbionts in the deep terrestrial subsurface.</title>
        <authorList>
            <person name="Probst A.J."/>
            <person name="Ladd B."/>
            <person name="Jarett J.K."/>
            <person name="Geller-Mcgrath D.E."/>
            <person name="Sieber C.M.K."/>
            <person name="Emerson J.B."/>
            <person name="Anantharaman K."/>
            <person name="Thomas B.C."/>
            <person name="Malmstrom R."/>
            <person name="Stieglmeier M."/>
            <person name="Klingl A."/>
            <person name="Woyke T."/>
            <person name="Ryan C.M."/>
            <person name="Banfield J.F."/>
        </authorList>
    </citation>
    <scope>NUCLEOTIDE SEQUENCE [LARGE SCALE GENOMIC DNA]</scope>
</reference>
<evidence type="ECO:0000256" key="1">
    <source>
        <dbReference type="SAM" id="MobiDB-lite"/>
    </source>
</evidence>
<name>A0A2M8F880_9BACT</name>
<sequence length="446" mass="48447">MKRTWPVLFMLVCALFVYPSFVRATTGSILSGHSSAWSNNIGWVNFSQTTVTDSALTGYAWSQNNGWINMAPTQSGVVNDGSGNLSGYAWGESVGWINFSGVSIDTNGNFSGTASGSLIGTLTFECTYCDVQTDWRVRTEEETPPQASGGGGGFVPSQVPPTSLDAYDEDLVILPGQSGVATRSTTLGPITLSVPVGAVSERTTFHIGEKRTSPDTILPKGFFPVNGAVYTIDAKTDNQDAAHTFLKPLRIMFPLAPDVQDLTHLSVYWQDDVSQSWQRVSGVAFAQYGVTFEVNHLTTFVILRGEAPAPIEEPTVPVIDVEPPTYIPAWPREESVVDIDVPGAHDVTIIFDTPQFEESGAVDVTFVFPVTSTTDITVTYEIVNQQGDVMYTQQEELIVDKDQSYNKSFFDLGLPVGEYTLNITTQYGDATSTVRQSSKTFIITAT</sequence>
<organism evidence="3 4">
    <name type="scientific">Candidatus Magasanikbacteria bacterium CG_4_9_14_0_2_um_filter_42_11</name>
    <dbReference type="NCBI Taxonomy" id="1974643"/>
    <lineage>
        <taxon>Bacteria</taxon>
        <taxon>Candidatus Magasanikiibacteriota</taxon>
    </lineage>
</organism>
<accession>A0A2M8F880</accession>
<evidence type="ECO:0000256" key="2">
    <source>
        <dbReference type="SAM" id="SignalP"/>
    </source>
</evidence>
<feature type="region of interest" description="Disordered" evidence="1">
    <location>
        <begin position="140"/>
        <end position="160"/>
    </location>
</feature>
<protein>
    <submittedName>
        <fullName evidence="3">Uncharacterized protein</fullName>
    </submittedName>
</protein>
<dbReference type="EMBL" id="PFRH01000164">
    <property type="protein sequence ID" value="PJC51943.1"/>
    <property type="molecule type" value="Genomic_DNA"/>
</dbReference>
<evidence type="ECO:0000313" key="4">
    <source>
        <dbReference type="Proteomes" id="UP000231456"/>
    </source>
</evidence>
<feature type="chain" id="PRO_5014792591" evidence="2">
    <location>
        <begin position="25"/>
        <end position="446"/>
    </location>
</feature>
<comment type="caution">
    <text evidence="3">The sequence shown here is derived from an EMBL/GenBank/DDBJ whole genome shotgun (WGS) entry which is preliminary data.</text>
</comment>
<dbReference type="Proteomes" id="UP000231456">
    <property type="component" value="Unassembled WGS sequence"/>
</dbReference>
<feature type="signal peptide" evidence="2">
    <location>
        <begin position="1"/>
        <end position="24"/>
    </location>
</feature>
<gene>
    <name evidence="3" type="ORF">CO030_05465</name>
</gene>
<keyword evidence="2" id="KW-0732">Signal</keyword>
<dbReference type="AlphaFoldDB" id="A0A2M8F880"/>
<feature type="non-terminal residue" evidence="3">
    <location>
        <position position="446"/>
    </location>
</feature>